<dbReference type="AlphaFoldDB" id="A0A1V4I1H0"/>
<comment type="caution">
    <text evidence="1">The sequence shown here is derived from an EMBL/GenBank/DDBJ whole genome shotgun (WGS) entry which is preliminary data.</text>
</comment>
<dbReference type="NCBIfam" id="TIGR01409">
    <property type="entry name" value="TAT_signal_seq"/>
    <property type="match status" value="1"/>
</dbReference>
<proteinExistence type="predicted"/>
<sequence>MSPSATPLRVRTEHRYKAWRQRAPRIVLQQGHATGRRQIMDIKRRDFVKGCATVSVLLLPGTASAASGDLLDWKIVKASL</sequence>
<dbReference type="InterPro" id="IPR019546">
    <property type="entry name" value="TAT_signal_bac_arc"/>
</dbReference>
<reference evidence="1 2" key="1">
    <citation type="submission" date="2017-02" db="EMBL/GenBank/DDBJ databases">
        <title>Genome sequence of the nitrite-oxidizing bacterium Nitrobacter vulgaris strain Ab1.</title>
        <authorList>
            <person name="Mellbye B.L."/>
            <person name="Davis E.W."/>
            <person name="Spieck E."/>
            <person name="Chang J.H."/>
            <person name="Bottomley P.J."/>
            <person name="Sayavedra-Soto L.A."/>
        </authorList>
    </citation>
    <scope>NUCLEOTIDE SEQUENCE [LARGE SCALE GENOMIC DNA]</scope>
    <source>
        <strain evidence="1 2">Ab1</strain>
    </source>
</reference>
<evidence type="ECO:0000313" key="2">
    <source>
        <dbReference type="Proteomes" id="UP000189940"/>
    </source>
</evidence>
<dbReference type="EMBL" id="MWPQ01000017">
    <property type="protein sequence ID" value="OPH83975.1"/>
    <property type="molecule type" value="Genomic_DNA"/>
</dbReference>
<evidence type="ECO:0008006" key="3">
    <source>
        <dbReference type="Google" id="ProtNLM"/>
    </source>
</evidence>
<name>A0A1V4I1H0_NITVU</name>
<accession>A0A1V4I1H0</accession>
<evidence type="ECO:0000313" key="1">
    <source>
        <dbReference type="EMBL" id="OPH83975.1"/>
    </source>
</evidence>
<protein>
    <recommendedName>
        <fullName evidence="3">Twin-arginine translocation signal domain-containing protein</fullName>
    </recommendedName>
</protein>
<organism evidence="1 2">
    <name type="scientific">Nitrobacter vulgaris</name>
    <dbReference type="NCBI Taxonomy" id="29421"/>
    <lineage>
        <taxon>Bacteria</taxon>
        <taxon>Pseudomonadati</taxon>
        <taxon>Pseudomonadota</taxon>
        <taxon>Alphaproteobacteria</taxon>
        <taxon>Hyphomicrobiales</taxon>
        <taxon>Nitrobacteraceae</taxon>
        <taxon>Nitrobacter</taxon>
    </lineage>
</organism>
<dbReference type="Proteomes" id="UP000189940">
    <property type="component" value="Unassembled WGS sequence"/>
</dbReference>
<gene>
    <name evidence="1" type="ORF">B2M20_04200</name>
</gene>
<keyword evidence="2" id="KW-1185">Reference proteome</keyword>